<evidence type="ECO:0000256" key="9">
    <source>
        <dbReference type="ARBA" id="ARBA00023242"/>
    </source>
</evidence>
<evidence type="ECO:0000256" key="12">
    <source>
        <dbReference type="PIRSR" id="PIRSR604808-3"/>
    </source>
</evidence>
<feature type="domain" description="GRF-type" evidence="15">
    <location>
        <begin position="482"/>
        <end position="526"/>
    </location>
</feature>
<dbReference type="InterPro" id="IPR036691">
    <property type="entry name" value="Endo/exonu/phosph_ase_sf"/>
</dbReference>
<comment type="similarity">
    <text evidence="2">Belongs to the DNA repair enzymes AP/ExoA family.</text>
</comment>
<dbReference type="InterPro" id="IPR020848">
    <property type="entry name" value="AP_endonuclease_F1_CS"/>
</dbReference>
<keyword evidence="6" id="KW-0378">Hydrolase</keyword>
<dbReference type="HOGENOM" id="CLU_010374_0_0_1"/>
<evidence type="ECO:0000256" key="14">
    <source>
        <dbReference type="SAM" id="MobiDB-lite"/>
    </source>
</evidence>
<feature type="binding site" evidence="11">
    <location>
        <position position="346"/>
    </location>
    <ligand>
        <name>Mg(2+)</name>
        <dbReference type="ChEBI" id="CHEBI:18420"/>
        <label>1</label>
    </ligand>
</feature>
<dbReference type="GO" id="GO:0003906">
    <property type="term" value="F:DNA-(apurinic or apyrimidinic site) endonuclease activity"/>
    <property type="evidence" value="ECO:0007669"/>
    <property type="project" value="EnsemblFungi"/>
</dbReference>
<keyword evidence="5 13" id="KW-0863">Zinc-finger</keyword>
<evidence type="ECO:0000256" key="3">
    <source>
        <dbReference type="ARBA" id="ARBA00013541"/>
    </source>
</evidence>
<keyword evidence="11" id="KW-0464">Manganese</keyword>
<dbReference type="PANTHER" id="PTHR22748">
    <property type="entry name" value="AP ENDONUCLEASE"/>
    <property type="match status" value="1"/>
</dbReference>
<dbReference type="InterPro" id="IPR005135">
    <property type="entry name" value="Endo/exonuclease/phosphatase"/>
</dbReference>
<organism evidence="16 17">
    <name type="scientific">Huiozyma naganishii (strain ATCC MYA-139 / BCRC 22969 / CBS 8797 / KCTC 17520 / NBRC 10181 / NCYC 3082 / Yp74L-3)</name>
    <name type="common">Yeast</name>
    <name type="synonym">Kazachstania naganishii</name>
    <dbReference type="NCBI Taxonomy" id="1071383"/>
    <lineage>
        <taxon>Eukaryota</taxon>
        <taxon>Fungi</taxon>
        <taxon>Dikarya</taxon>
        <taxon>Ascomycota</taxon>
        <taxon>Saccharomycotina</taxon>
        <taxon>Saccharomycetes</taxon>
        <taxon>Saccharomycetales</taxon>
        <taxon>Saccharomycetaceae</taxon>
        <taxon>Huiozyma</taxon>
    </lineage>
</organism>
<protein>
    <recommendedName>
        <fullName evidence="3">DNA-(apurinic or apyrimidinic site) endonuclease 2</fullName>
    </recommendedName>
</protein>
<dbReference type="PANTHER" id="PTHR22748:SF4">
    <property type="entry name" value="DNA-(APURINIC OR APYRIMIDINIC SITE) ENDONUCLEASE 2"/>
    <property type="match status" value="1"/>
</dbReference>
<dbReference type="Gene3D" id="3.60.10.10">
    <property type="entry name" value="Endonuclease/exonuclease/phosphatase"/>
    <property type="match status" value="1"/>
</dbReference>
<feature type="binding site" evidence="11">
    <location>
        <position position="219"/>
    </location>
    <ligand>
        <name>Mg(2+)</name>
        <dbReference type="ChEBI" id="CHEBI:18420"/>
        <label>1</label>
    </ligand>
</feature>
<dbReference type="STRING" id="1071383.J7S7V8"/>
<comment type="cofactor">
    <cofactor evidence="11">
        <name>Mg(2+)</name>
        <dbReference type="ChEBI" id="CHEBI:18420"/>
    </cofactor>
    <cofactor evidence="11">
        <name>Mn(2+)</name>
        <dbReference type="ChEBI" id="CHEBI:29035"/>
    </cofactor>
    <text evidence="11">Probably binds two magnesium or manganese ions per subunit.</text>
</comment>
<feature type="site" description="Transition state stabilizer" evidence="12">
    <location>
        <position position="219"/>
    </location>
</feature>
<feature type="active site" description="Proton donor/acceptor" evidence="10">
    <location>
        <position position="217"/>
    </location>
</feature>
<name>J7S7V8_HUIN7</name>
<keyword evidence="8 11" id="KW-0460">Magnesium</keyword>
<dbReference type="PROSITE" id="PS51999">
    <property type="entry name" value="ZF_GRF"/>
    <property type="match status" value="1"/>
</dbReference>
<feature type="binding site" evidence="11">
    <location>
        <position position="56"/>
    </location>
    <ligand>
        <name>Mg(2+)</name>
        <dbReference type="ChEBI" id="CHEBI:18420"/>
        <label>1</label>
    </ligand>
</feature>
<dbReference type="InterPro" id="IPR010666">
    <property type="entry name" value="Znf_GRF"/>
</dbReference>
<dbReference type="GO" id="GO:0005634">
    <property type="term" value="C:nucleus"/>
    <property type="evidence" value="ECO:0007669"/>
    <property type="project" value="TreeGrafter"/>
</dbReference>
<feature type="active site" evidence="10">
    <location>
        <position position="176"/>
    </location>
</feature>
<evidence type="ECO:0000256" key="7">
    <source>
        <dbReference type="ARBA" id="ARBA00022833"/>
    </source>
</evidence>
<evidence type="ECO:0000256" key="2">
    <source>
        <dbReference type="ARBA" id="ARBA00007092"/>
    </source>
</evidence>
<evidence type="ECO:0000313" key="16">
    <source>
        <dbReference type="EMBL" id="CCK71204.1"/>
    </source>
</evidence>
<dbReference type="EMBL" id="HE978320">
    <property type="protein sequence ID" value="CCK71204.1"/>
    <property type="molecule type" value="Genomic_DNA"/>
</dbReference>
<proteinExistence type="inferred from homology"/>
<accession>J7S7V8</accession>
<reference evidence="17" key="2">
    <citation type="submission" date="2012-08" db="EMBL/GenBank/DDBJ databases">
        <title>Genome sequence of Kazachstania naganishii.</title>
        <authorList>
            <person name="Gordon J.L."/>
            <person name="Armisen D."/>
            <person name="Proux-Wera E."/>
            <person name="OhEigeartaigh S.S."/>
            <person name="Byrne K.P."/>
            <person name="Wolfe K.H."/>
        </authorList>
    </citation>
    <scope>NUCLEOTIDE SEQUENCE [LARGE SCALE GENOMIC DNA]</scope>
    <source>
        <strain evidence="17">ATCC MYA-139 / BCRC 22969 / CBS 8797 / CCRC 22969 / KCTC 17520 / NBRC 10181 / NCYC 3082</strain>
    </source>
</reference>
<evidence type="ECO:0000256" key="13">
    <source>
        <dbReference type="PROSITE-ProRule" id="PRU01343"/>
    </source>
</evidence>
<keyword evidence="4 11" id="KW-0479">Metal-binding</keyword>
<feature type="binding site" evidence="11">
    <location>
        <position position="347"/>
    </location>
    <ligand>
        <name>Mg(2+)</name>
        <dbReference type="ChEBI" id="CHEBI:18420"/>
        <label>1</label>
    </ligand>
</feature>
<feature type="active site" description="Proton acceptor" evidence="10">
    <location>
        <position position="347"/>
    </location>
</feature>
<dbReference type="PROSITE" id="PS00728">
    <property type="entry name" value="AP_NUCLEASE_F1_3"/>
    <property type="match status" value="1"/>
</dbReference>
<feature type="compositionally biased region" description="Polar residues" evidence="14">
    <location>
        <begin position="396"/>
        <end position="411"/>
    </location>
</feature>
<feature type="region of interest" description="Disordered" evidence="14">
    <location>
        <begin position="396"/>
        <end position="419"/>
    </location>
</feature>
<dbReference type="GO" id="GO:0008081">
    <property type="term" value="F:phosphoric diester hydrolase activity"/>
    <property type="evidence" value="ECO:0007669"/>
    <property type="project" value="EnsemblFungi"/>
</dbReference>
<feature type="site" description="Interaction with DNA substrate" evidence="12">
    <location>
        <position position="347"/>
    </location>
</feature>
<dbReference type="OMA" id="YTVWNTL"/>
<evidence type="ECO:0000313" key="17">
    <source>
        <dbReference type="Proteomes" id="UP000006310"/>
    </source>
</evidence>
<dbReference type="OrthoDB" id="391817at2759"/>
<dbReference type="GO" id="GO:0008270">
    <property type="term" value="F:zinc ion binding"/>
    <property type="evidence" value="ECO:0007669"/>
    <property type="project" value="UniProtKB-KW"/>
</dbReference>
<keyword evidence="9" id="KW-0539">Nucleus</keyword>
<sequence length="526" mass="59114">MHIPPKDVVDGDCVRILTFNVNGVRTLFHYKPFHDWTPSLTKTFNYFNADIITFQELKVSRENIDAKLGCIDGFHSFISIPSTKKSYSGVGVWVRKYPSGHPLSPFLTVLKAEEGISGYLPIKLTKNCTVRYRDDPSIGIGGYVDTLEEADALKLDSEGRCVMIELACNTVVISVYCPANSTGTDEGELFRCHFLRMLFQRVKNLETMGKRVVLMGDLNVCRDLIDSADAIQELGLGSYKGGCELEDKCAVQAQNFIMDHSKPHRRFLNQLLCDSIIPELAQGGLLLDSTRFIQKRDRLKMYTVWNTQKNTRPMNFGSRIDFILVSNKLQQSIRDSNILPDVQGSDHCPVYTDLRLDSALTGVTMSPKIPRFEAKYKYNLLNHNVMSMFTKGKSKTLTPISPTSQAESRATATAIDVKKRPASRTSSIDSFFKSSKQPKLVTPSNEPIFMTPSQECTITVPKTLKKATVPFFKNAFGDPPLCDHGEEATLKTSKTSSNPGKKFWICRRSRGDDRNKEASCKFFQWA</sequence>
<dbReference type="Pfam" id="PF06839">
    <property type="entry name" value="Zn_ribbon_GRF"/>
    <property type="match status" value="1"/>
</dbReference>
<dbReference type="SUPFAM" id="SSF56219">
    <property type="entry name" value="DNase I-like"/>
    <property type="match status" value="1"/>
</dbReference>
<feature type="binding site" evidence="11">
    <location>
        <position position="217"/>
    </location>
    <ligand>
        <name>Mg(2+)</name>
        <dbReference type="ChEBI" id="CHEBI:18420"/>
        <label>1</label>
    </ligand>
</feature>
<dbReference type="GO" id="GO:0008311">
    <property type="term" value="F:double-stranded DNA 3'-5' DNA exonuclease activity"/>
    <property type="evidence" value="ECO:0007669"/>
    <property type="project" value="EnsemblFungi"/>
</dbReference>
<dbReference type="AlphaFoldDB" id="J7S7V8"/>
<dbReference type="RefSeq" id="XP_022465450.1">
    <property type="nucleotide sequence ID" value="XM_022609012.1"/>
</dbReference>
<feature type="site" description="Important for catalytic activity" evidence="12">
    <location>
        <position position="321"/>
    </location>
</feature>
<dbReference type="Pfam" id="PF03372">
    <property type="entry name" value="Exo_endo_phos"/>
    <property type="match status" value="1"/>
</dbReference>
<evidence type="ECO:0000256" key="11">
    <source>
        <dbReference type="PIRSR" id="PIRSR604808-2"/>
    </source>
</evidence>
<keyword evidence="17" id="KW-1185">Reference proteome</keyword>
<evidence type="ECO:0000256" key="4">
    <source>
        <dbReference type="ARBA" id="ARBA00022723"/>
    </source>
</evidence>
<keyword evidence="7" id="KW-0862">Zinc</keyword>
<gene>
    <name evidence="16" type="primary">KNAG0G01460</name>
    <name evidence="16" type="ordered locus">KNAG_0G01460</name>
</gene>
<evidence type="ECO:0000256" key="1">
    <source>
        <dbReference type="ARBA" id="ARBA00001936"/>
    </source>
</evidence>
<evidence type="ECO:0000256" key="10">
    <source>
        <dbReference type="PIRSR" id="PIRSR604808-1"/>
    </source>
</evidence>
<dbReference type="GeneID" id="34526928"/>
<dbReference type="GO" id="GO:0003677">
    <property type="term" value="F:DNA binding"/>
    <property type="evidence" value="ECO:0007669"/>
    <property type="project" value="InterPro"/>
</dbReference>
<dbReference type="InterPro" id="IPR004808">
    <property type="entry name" value="AP_endonuc_1"/>
</dbReference>
<evidence type="ECO:0000256" key="6">
    <source>
        <dbReference type="ARBA" id="ARBA00022801"/>
    </source>
</evidence>
<evidence type="ECO:0000259" key="15">
    <source>
        <dbReference type="PROSITE" id="PS51999"/>
    </source>
</evidence>
<evidence type="ECO:0000256" key="8">
    <source>
        <dbReference type="ARBA" id="ARBA00022842"/>
    </source>
</evidence>
<evidence type="ECO:0000256" key="5">
    <source>
        <dbReference type="ARBA" id="ARBA00022771"/>
    </source>
</evidence>
<dbReference type="PROSITE" id="PS51435">
    <property type="entry name" value="AP_NUCLEASE_F1_4"/>
    <property type="match status" value="1"/>
</dbReference>
<dbReference type="Proteomes" id="UP000006310">
    <property type="component" value="Chromosome 7"/>
</dbReference>
<dbReference type="GO" id="GO:0006284">
    <property type="term" value="P:base-excision repair"/>
    <property type="evidence" value="ECO:0007669"/>
    <property type="project" value="EnsemblFungi"/>
</dbReference>
<reference evidence="16 17" key="1">
    <citation type="journal article" date="2011" name="Proc. Natl. Acad. Sci. U.S.A.">
        <title>Evolutionary erosion of yeast sex chromosomes by mating-type switching accidents.</title>
        <authorList>
            <person name="Gordon J.L."/>
            <person name="Armisen D."/>
            <person name="Proux-Wera E."/>
            <person name="Oheigeartaigh S.S."/>
            <person name="Byrne K.P."/>
            <person name="Wolfe K.H."/>
        </authorList>
    </citation>
    <scope>NUCLEOTIDE SEQUENCE [LARGE SCALE GENOMIC DNA]</scope>
    <source>
        <strain evidence="17">ATCC MYA-139 / BCRC 22969 / CBS 8797 / CCRC 22969 / KCTC 17520 / NBRC 10181 / NCYC 3082</strain>
    </source>
</reference>
<dbReference type="eggNOG" id="KOG1294">
    <property type="taxonomic scope" value="Eukaryota"/>
</dbReference>
<comment type="cofactor">
    <cofactor evidence="1">
        <name>Mn(2+)</name>
        <dbReference type="ChEBI" id="CHEBI:29035"/>
    </cofactor>
</comment>
<feature type="binding site" evidence="11">
    <location>
        <position position="20"/>
    </location>
    <ligand>
        <name>Mg(2+)</name>
        <dbReference type="ChEBI" id="CHEBI:18420"/>
        <label>1</label>
    </ligand>
</feature>
<dbReference type="KEGG" id="kng:KNAG_0G01460"/>